<keyword evidence="2" id="KW-1185">Reference proteome</keyword>
<gene>
    <name evidence="1" type="ORF">E2986_06069</name>
</gene>
<proteinExistence type="predicted"/>
<accession>A0A833VN60</accession>
<protein>
    <submittedName>
        <fullName evidence="1">Uncharacterized protein</fullName>
    </submittedName>
</protein>
<comment type="caution">
    <text evidence="1">The sequence shown here is derived from an EMBL/GenBank/DDBJ whole genome shotgun (WGS) entry which is preliminary data.</text>
</comment>
<evidence type="ECO:0000313" key="2">
    <source>
        <dbReference type="Proteomes" id="UP000655588"/>
    </source>
</evidence>
<organism evidence="1 2">
    <name type="scientific">Frieseomelitta varia</name>
    <dbReference type="NCBI Taxonomy" id="561572"/>
    <lineage>
        <taxon>Eukaryota</taxon>
        <taxon>Metazoa</taxon>
        <taxon>Ecdysozoa</taxon>
        <taxon>Arthropoda</taxon>
        <taxon>Hexapoda</taxon>
        <taxon>Insecta</taxon>
        <taxon>Pterygota</taxon>
        <taxon>Neoptera</taxon>
        <taxon>Endopterygota</taxon>
        <taxon>Hymenoptera</taxon>
        <taxon>Apocrita</taxon>
        <taxon>Aculeata</taxon>
        <taxon>Apoidea</taxon>
        <taxon>Anthophila</taxon>
        <taxon>Apidae</taxon>
        <taxon>Frieseomelitta</taxon>
    </lineage>
</organism>
<name>A0A833VN60_9HYME</name>
<dbReference type="AlphaFoldDB" id="A0A833VN60"/>
<evidence type="ECO:0000313" key="1">
    <source>
        <dbReference type="EMBL" id="KAF3425351.1"/>
    </source>
</evidence>
<reference evidence="1" key="1">
    <citation type="submission" date="2019-11" db="EMBL/GenBank/DDBJ databases">
        <title>The nuclear and mitochondrial genomes of Frieseomelitta varia - a highly eusocial stingless bee (Meliponini) with a permanently sterile worker caste.</title>
        <authorList>
            <person name="Freitas F.C.P."/>
            <person name="Lourenco A.P."/>
            <person name="Nunes F.M.F."/>
            <person name="Paschoal A.R."/>
            <person name="Abreu F.C.P."/>
            <person name="Barbin F.O."/>
            <person name="Bataglia L."/>
            <person name="Cardoso-Junior C.A.M."/>
            <person name="Cervoni M.S."/>
            <person name="Silva S.R."/>
            <person name="Dalarmi F."/>
            <person name="Del Lama M.A."/>
            <person name="Depintor T.S."/>
            <person name="Ferreira K.M."/>
            <person name="Goria P.S."/>
            <person name="Jaskot M.C."/>
            <person name="Lago D.C."/>
            <person name="Luna-Lucena D."/>
            <person name="Moda L.M."/>
            <person name="Nascimento L."/>
            <person name="Pedrino M."/>
            <person name="Rabico F.O."/>
            <person name="Sanches F.C."/>
            <person name="Santos D.E."/>
            <person name="Santos C.G."/>
            <person name="Vieira J."/>
            <person name="Lopes T.F."/>
            <person name="Barchuk A.R."/>
            <person name="Hartfelder K."/>
            <person name="Simoes Z.L.P."/>
            <person name="Bitondi M.M.G."/>
            <person name="Pinheiro D.G."/>
        </authorList>
    </citation>
    <scope>NUCLEOTIDE SEQUENCE</scope>
    <source>
        <strain evidence="1">USP_RPSP 00005682</strain>
        <tissue evidence="1">Whole individual</tissue>
    </source>
</reference>
<dbReference type="EMBL" id="WNWW01000399">
    <property type="protein sequence ID" value="KAF3425351.1"/>
    <property type="molecule type" value="Genomic_DNA"/>
</dbReference>
<dbReference type="Proteomes" id="UP000655588">
    <property type="component" value="Unassembled WGS sequence"/>
</dbReference>
<sequence length="310" mass="36867">MLHVTYFCTDIHKYGYSSYFLMIMEDPELIALNKLKDDLIAKAYSLIEKLKEQDSEEQVVTSKLLPDIIEFTDNREEKLQEQYETYSHSVCEFSRHVSGITFKDIDKKWLRDNVYKYTTYLVTKTLNFYVELTVKLEGEKEFEICDVTCHFINIDKCYMLEIEPWVQNMTKMKNFSFLTSAISQYNEQSILRNKILEKMVAEKYVSCKQCTDENGGILVHVHSTEDKKQVYLIFQWSILFLERYWRIEHHFVINSGKIVHHSFDIVGITFAEENQTLLLKFCEPNLTKENLIDLWNNLCLAIDVYEDRNH</sequence>